<keyword evidence="2" id="KW-1185">Reference proteome</keyword>
<dbReference type="PANTHER" id="PTHR12277">
    <property type="entry name" value="ALPHA/BETA HYDROLASE DOMAIN-CONTAINING PROTEIN"/>
    <property type="match status" value="1"/>
</dbReference>
<evidence type="ECO:0000313" key="1">
    <source>
        <dbReference type="EMBL" id="KAJ8965094.1"/>
    </source>
</evidence>
<dbReference type="SUPFAM" id="SSF53474">
    <property type="entry name" value="alpha/beta-Hydrolases"/>
    <property type="match status" value="1"/>
</dbReference>
<reference evidence="1" key="1">
    <citation type="journal article" date="2023" name="Insect Mol. Biol.">
        <title>Genome sequencing provides insights into the evolution of gene families encoding plant cell wall-degrading enzymes in longhorned beetles.</title>
        <authorList>
            <person name="Shin N.R."/>
            <person name="Okamura Y."/>
            <person name="Kirsch R."/>
            <person name="Pauchet Y."/>
        </authorList>
    </citation>
    <scope>NUCLEOTIDE SEQUENCE</scope>
    <source>
        <strain evidence="1">MMC_N1</strain>
    </source>
</reference>
<evidence type="ECO:0000313" key="2">
    <source>
        <dbReference type="Proteomes" id="UP001162164"/>
    </source>
</evidence>
<dbReference type="PANTHER" id="PTHR12277:SF72">
    <property type="entry name" value="BAT5L PROTEIN"/>
    <property type="match status" value="1"/>
</dbReference>
<protein>
    <submittedName>
        <fullName evidence="1">Uncharacterized protein</fullName>
    </submittedName>
</protein>
<proteinExistence type="predicted"/>
<dbReference type="Proteomes" id="UP001162164">
    <property type="component" value="Unassembled WGS sequence"/>
</dbReference>
<comment type="caution">
    <text evidence="1">The sequence shown here is derived from an EMBL/GenBank/DDBJ whole genome shotgun (WGS) entry which is preliminary data.</text>
</comment>
<accession>A0ABQ9ITD8</accession>
<sequence>MYAVRTKPGAGRSRLIENYRGERFKIKTADNNYIDTMFIDKRNASPNGNTLVICFEGNAGFYEIGIAITPIEAGYSVVGWNHPGFGGSTVLDATFDDILPLAVNHMPSWVGTHSEDSH</sequence>
<name>A0ABQ9ITD8_9CUCU</name>
<dbReference type="InterPro" id="IPR029058">
    <property type="entry name" value="AB_hydrolase_fold"/>
</dbReference>
<organism evidence="1 2">
    <name type="scientific">Molorchus minor</name>
    <dbReference type="NCBI Taxonomy" id="1323400"/>
    <lineage>
        <taxon>Eukaryota</taxon>
        <taxon>Metazoa</taxon>
        <taxon>Ecdysozoa</taxon>
        <taxon>Arthropoda</taxon>
        <taxon>Hexapoda</taxon>
        <taxon>Insecta</taxon>
        <taxon>Pterygota</taxon>
        <taxon>Neoptera</taxon>
        <taxon>Endopterygota</taxon>
        <taxon>Coleoptera</taxon>
        <taxon>Polyphaga</taxon>
        <taxon>Cucujiformia</taxon>
        <taxon>Chrysomeloidea</taxon>
        <taxon>Cerambycidae</taxon>
        <taxon>Lamiinae</taxon>
        <taxon>Monochamini</taxon>
        <taxon>Molorchus</taxon>
    </lineage>
</organism>
<gene>
    <name evidence="1" type="ORF">NQ317_013383</name>
</gene>
<dbReference type="EMBL" id="JAPWTJ010002672">
    <property type="protein sequence ID" value="KAJ8965094.1"/>
    <property type="molecule type" value="Genomic_DNA"/>
</dbReference>